<organism evidence="1 2">
    <name type="scientific">Diploscapter pachys</name>
    <dbReference type="NCBI Taxonomy" id="2018661"/>
    <lineage>
        <taxon>Eukaryota</taxon>
        <taxon>Metazoa</taxon>
        <taxon>Ecdysozoa</taxon>
        <taxon>Nematoda</taxon>
        <taxon>Chromadorea</taxon>
        <taxon>Rhabditida</taxon>
        <taxon>Rhabditina</taxon>
        <taxon>Rhabditomorpha</taxon>
        <taxon>Rhabditoidea</taxon>
        <taxon>Rhabditidae</taxon>
        <taxon>Diploscapter</taxon>
    </lineage>
</organism>
<name>A0A2A2K656_9BILA</name>
<evidence type="ECO:0000313" key="2">
    <source>
        <dbReference type="Proteomes" id="UP000218231"/>
    </source>
</evidence>
<accession>A0A2A2K656</accession>
<dbReference type="EMBL" id="LIAE01009496">
    <property type="protein sequence ID" value="PAV69486.1"/>
    <property type="molecule type" value="Genomic_DNA"/>
</dbReference>
<reference evidence="1 2" key="1">
    <citation type="journal article" date="2017" name="Curr. Biol.">
        <title>Genome architecture and evolution of a unichromosomal asexual nematode.</title>
        <authorList>
            <person name="Fradin H."/>
            <person name="Zegar C."/>
            <person name="Gutwein M."/>
            <person name="Lucas J."/>
            <person name="Kovtun M."/>
            <person name="Corcoran D."/>
            <person name="Baugh L.R."/>
            <person name="Kiontke K."/>
            <person name="Gunsalus K."/>
            <person name="Fitch D.H."/>
            <person name="Piano F."/>
        </authorList>
    </citation>
    <scope>NUCLEOTIDE SEQUENCE [LARGE SCALE GENOMIC DNA]</scope>
    <source>
        <strain evidence="1">PF1309</strain>
    </source>
</reference>
<gene>
    <name evidence="1" type="ORF">WR25_24279</name>
</gene>
<sequence>MRQFLARDRALRGGALTARVIGLRRAELRACLHDRRAAFGNLGEVGARRTHRPRQLRRGRGQLDVRGRRIEVEQRLPGLHRLRIVGVDRGDLPRIARGDRDDVTRDIGVVGLFLGLGEQEVEHRPHDRGDHHHCGEDQQAGAACLGLALLWRGAGGLCAVVGRQHQRHALAGRIGGKVGLGAFGVEQPDVGVDQRQLAIEAAGDAHRIEAVGLRKAAYHLGGAGAFLRQRGDAGDRIRRLTHRADDALVIVGGGEIDACGGARQIRLQPAVVEDR</sequence>
<keyword evidence="2" id="KW-1185">Reference proteome</keyword>
<evidence type="ECO:0000313" key="1">
    <source>
        <dbReference type="EMBL" id="PAV69486.1"/>
    </source>
</evidence>
<proteinExistence type="predicted"/>
<dbReference type="Proteomes" id="UP000218231">
    <property type="component" value="Unassembled WGS sequence"/>
</dbReference>
<protein>
    <submittedName>
        <fullName evidence="1">Uncharacterized protein</fullName>
    </submittedName>
</protein>
<dbReference type="AlphaFoldDB" id="A0A2A2K656"/>
<comment type="caution">
    <text evidence="1">The sequence shown here is derived from an EMBL/GenBank/DDBJ whole genome shotgun (WGS) entry which is preliminary data.</text>
</comment>